<evidence type="ECO:0000256" key="8">
    <source>
        <dbReference type="SAM" id="SignalP"/>
    </source>
</evidence>
<feature type="signal peptide" evidence="8">
    <location>
        <begin position="1"/>
        <end position="21"/>
    </location>
</feature>
<keyword evidence="8" id="KW-0732">Signal</keyword>
<evidence type="ECO:0000256" key="2">
    <source>
        <dbReference type="ARBA" id="ARBA00005992"/>
    </source>
</evidence>
<dbReference type="EMBL" id="QGGW01000002">
    <property type="protein sequence ID" value="PWK61654.1"/>
    <property type="molecule type" value="Genomic_DNA"/>
</dbReference>
<dbReference type="GO" id="GO:0009252">
    <property type="term" value="P:peptidoglycan biosynthetic process"/>
    <property type="evidence" value="ECO:0007669"/>
    <property type="project" value="UniProtKB-UniPathway"/>
</dbReference>
<keyword evidence="3" id="KW-0808">Transferase</keyword>
<dbReference type="InterPro" id="IPR005490">
    <property type="entry name" value="LD_TPept_cat_dom"/>
</dbReference>
<dbReference type="GO" id="GO:0016740">
    <property type="term" value="F:transferase activity"/>
    <property type="evidence" value="ECO:0007669"/>
    <property type="project" value="UniProtKB-KW"/>
</dbReference>
<protein>
    <submittedName>
        <fullName evidence="10">L,D-transpeptidase-like protein</fullName>
    </submittedName>
</protein>
<dbReference type="PROSITE" id="PS51257">
    <property type="entry name" value="PROKAR_LIPOPROTEIN"/>
    <property type="match status" value="1"/>
</dbReference>
<keyword evidence="5 7" id="KW-0573">Peptidoglycan synthesis</keyword>
<dbReference type="PANTHER" id="PTHR36699">
    <property type="entry name" value="LD-TRANSPEPTIDASE"/>
    <property type="match status" value="1"/>
</dbReference>
<dbReference type="AlphaFoldDB" id="A0A316GQ64"/>
<evidence type="ECO:0000313" key="10">
    <source>
        <dbReference type="EMBL" id="PWK61654.1"/>
    </source>
</evidence>
<dbReference type="PROSITE" id="PS52029">
    <property type="entry name" value="LD_TPASE"/>
    <property type="match status" value="1"/>
</dbReference>
<feature type="active site" description="Nucleophile" evidence="7">
    <location>
        <position position="143"/>
    </location>
</feature>
<evidence type="ECO:0000256" key="6">
    <source>
        <dbReference type="ARBA" id="ARBA00023316"/>
    </source>
</evidence>
<name>A0A316GQ64_9RHOB</name>
<evidence type="ECO:0000256" key="1">
    <source>
        <dbReference type="ARBA" id="ARBA00004752"/>
    </source>
</evidence>
<dbReference type="GO" id="GO:0004180">
    <property type="term" value="F:carboxypeptidase activity"/>
    <property type="evidence" value="ECO:0007669"/>
    <property type="project" value="UniProtKB-ARBA"/>
</dbReference>
<comment type="caution">
    <text evidence="10">The sequence shown here is derived from an EMBL/GenBank/DDBJ whole genome shotgun (WGS) entry which is preliminary data.</text>
</comment>
<sequence>MIPSFTRRSTLSLLLASVAVAGCEPSRFIEYNGPEVTRIEVQKSARRMYLMHHDQVLAGYDIELGFAPAGHKTTEGDGRTPEGRYYIDRRNPNSAFYLSLGISYPNEEDRAQARERGVSPGGDIFIHGTPRPFRRQDDWTVGCIAVTDREMRHIYAMVRDGTAIDIYP</sequence>
<dbReference type="SUPFAM" id="SSF141523">
    <property type="entry name" value="L,D-transpeptidase catalytic domain-like"/>
    <property type="match status" value="1"/>
</dbReference>
<comment type="pathway">
    <text evidence="1 7">Cell wall biogenesis; peptidoglycan biosynthesis.</text>
</comment>
<dbReference type="Proteomes" id="UP000245708">
    <property type="component" value="Unassembled WGS sequence"/>
</dbReference>
<organism evidence="10 11">
    <name type="scientific">Roseicyclus mahoneyensis</name>
    <dbReference type="NCBI Taxonomy" id="164332"/>
    <lineage>
        <taxon>Bacteria</taxon>
        <taxon>Pseudomonadati</taxon>
        <taxon>Pseudomonadota</taxon>
        <taxon>Alphaproteobacteria</taxon>
        <taxon>Rhodobacterales</taxon>
        <taxon>Roseobacteraceae</taxon>
        <taxon>Roseicyclus</taxon>
    </lineage>
</organism>
<dbReference type="GO" id="GO:0008360">
    <property type="term" value="P:regulation of cell shape"/>
    <property type="evidence" value="ECO:0007669"/>
    <property type="project" value="UniProtKB-UniRule"/>
</dbReference>
<dbReference type="Gene3D" id="2.40.440.10">
    <property type="entry name" value="L,D-transpeptidase catalytic domain-like"/>
    <property type="match status" value="1"/>
</dbReference>
<accession>A0A316GQ64</accession>
<feature type="domain" description="L,D-TPase catalytic" evidence="9">
    <location>
        <begin position="37"/>
        <end position="167"/>
    </location>
</feature>
<keyword evidence="4 7" id="KW-0133">Cell shape</keyword>
<proteinExistence type="inferred from homology"/>
<comment type="similarity">
    <text evidence="2">Belongs to the YkuD family.</text>
</comment>
<evidence type="ECO:0000256" key="7">
    <source>
        <dbReference type="PROSITE-ProRule" id="PRU01373"/>
    </source>
</evidence>
<feature type="chain" id="PRO_5016385217" evidence="8">
    <location>
        <begin position="22"/>
        <end position="168"/>
    </location>
</feature>
<gene>
    <name evidence="10" type="ORF">C7455_102346</name>
</gene>
<dbReference type="PANTHER" id="PTHR36699:SF1">
    <property type="entry name" value="L,D-TRANSPEPTIDASE YAFK-RELATED"/>
    <property type="match status" value="1"/>
</dbReference>
<keyword evidence="11" id="KW-1185">Reference proteome</keyword>
<dbReference type="UniPathway" id="UPA00219"/>
<dbReference type="CDD" id="cd16913">
    <property type="entry name" value="YkuD_like"/>
    <property type="match status" value="1"/>
</dbReference>
<dbReference type="RefSeq" id="WP_245904244.1">
    <property type="nucleotide sequence ID" value="NZ_QGGW01000002.1"/>
</dbReference>
<evidence type="ECO:0000256" key="3">
    <source>
        <dbReference type="ARBA" id="ARBA00022679"/>
    </source>
</evidence>
<evidence type="ECO:0000256" key="4">
    <source>
        <dbReference type="ARBA" id="ARBA00022960"/>
    </source>
</evidence>
<dbReference type="InterPro" id="IPR038063">
    <property type="entry name" value="Transpep_catalytic_dom"/>
</dbReference>
<evidence type="ECO:0000256" key="5">
    <source>
        <dbReference type="ARBA" id="ARBA00022984"/>
    </source>
</evidence>
<feature type="active site" description="Proton donor/acceptor" evidence="7">
    <location>
        <position position="127"/>
    </location>
</feature>
<evidence type="ECO:0000313" key="11">
    <source>
        <dbReference type="Proteomes" id="UP000245708"/>
    </source>
</evidence>
<evidence type="ECO:0000259" key="9">
    <source>
        <dbReference type="PROSITE" id="PS52029"/>
    </source>
</evidence>
<reference evidence="10 11" key="1">
    <citation type="submission" date="2018-05" db="EMBL/GenBank/DDBJ databases">
        <title>Genomic Encyclopedia of Type Strains, Phase IV (KMG-IV): sequencing the most valuable type-strain genomes for metagenomic binning, comparative biology and taxonomic classification.</title>
        <authorList>
            <person name="Goeker M."/>
        </authorList>
    </citation>
    <scope>NUCLEOTIDE SEQUENCE [LARGE SCALE GENOMIC DNA]</scope>
    <source>
        <strain evidence="10 11">DSM 16097</strain>
    </source>
</reference>
<dbReference type="GO" id="GO:0071555">
    <property type="term" value="P:cell wall organization"/>
    <property type="evidence" value="ECO:0007669"/>
    <property type="project" value="UniProtKB-UniRule"/>
</dbReference>
<keyword evidence="6 7" id="KW-0961">Cell wall biogenesis/degradation</keyword>
<dbReference type="Pfam" id="PF03734">
    <property type="entry name" value="YkuD"/>
    <property type="match status" value="1"/>
</dbReference>